<name>A0A3M7PM52_BRAPC</name>
<evidence type="ECO:0000313" key="1">
    <source>
        <dbReference type="EMBL" id="RNA00140.1"/>
    </source>
</evidence>
<dbReference type="Proteomes" id="UP000276133">
    <property type="component" value="Unassembled WGS sequence"/>
</dbReference>
<sequence length="79" mass="9397">MVDWPFRESTCGFINKYYKKYDFIDYLNGFDMYGKLLGDDIFRIFRILLGDPLLFWLSFFQTVQVTAKTTNTPTIANNF</sequence>
<evidence type="ECO:0000313" key="2">
    <source>
        <dbReference type="Proteomes" id="UP000276133"/>
    </source>
</evidence>
<accession>A0A3M7PM52</accession>
<dbReference type="AlphaFoldDB" id="A0A3M7PM52"/>
<reference evidence="1 2" key="1">
    <citation type="journal article" date="2018" name="Sci. Rep.">
        <title>Genomic signatures of local adaptation to the degree of environmental predictability in rotifers.</title>
        <authorList>
            <person name="Franch-Gras L."/>
            <person name="Hahn C."/>
            <person name="Garcia-Roger E.M."/>
            <person name="Carmona M.J."/>
            <person name="Serra M."/>
            <person name="Gomez A."/>
        </authorList>
    </citation>
    <scope>NUCLEOTIDE SEQUENCE [LARGE SCALE GENOMIC DNA]</scope>
    <source>
        <strain evidence="1">HYR1</strain>
    </source>
</reference>
<protein>
    <submittedName>
        <fullName evidence="1">Uncharacterized protein</fullName>
    </submittedName>
</protein>
<proteinExistence type="predicted"/>
<organism evidence="1 2">
    <name type="scientific">Brachionus plicatilis</name>
    <name type="common">Marine rotifer</name>
    <name type="synonym">Brachionus muelleri</name>
    <dbReference type="NCBI Taxonomy" id="10195"/>
    <lineage>
        <taxon>Eukaryota</taxon>
        <taxon>Metazoa</taxon>
        <taxon>Spiralia</taxon>
        <taxon>Gnathifera</taxon>
        <taxon>Rotifera</taxon>
        <taxon>Eurotatoria</taxon>
        <taxon>Monogononta</taxon>
        <taxon>Pseudotrocha</taxon>
        <taxon>Ploima</taxon>
        <taxon>Brachionidae</taxon>
        <taxon>Brachionus</taxon>
    </lineage>
</organism>
<comment type="caution">
    <text evidence="1">The sequence shown here is derived from an EMBL/GenBank/DDBJ whole genome shotgun (WGS) entry which is preliminary data.</text>
</comment>
<dbReference type="EMBL" id="REGN01009898">
    <property type="protein sequence ID" value="RNA00140.1"/>
    <property type="molecule type" value="Genomic_DNA"/>
</dbReference>
<gene>
    <name evidence="1" type="ORF">BpHYR1_033604</name>
</gene>
<keyword evidence="2" id="KW-1185">Reference proteome</keyword>